<dbReference type="AlphaFoldDB" id="A0A5M9JMR3"/>
<feature type="domain" description="Heterokaryon incompatibility" evidence="2">
    <location>
        <begin position="54"/>
        <end position="208"/>
    </location>
</feature>
<dbReference type="InterPro" id="IPR010730">
    <property type="entry name" value="HET"/>
</dbReference>
<dbReference type="Proteomes" id="UP000322873">
    <property type="component" value="Unassembled WGS sequence"/>
</dbReference>
<dbReference type="PANTHER" id="PTHR24148">
    <property type="entry name" value="ANKYRIN REPEAT DOMAIN-CONTAINING PROTEIN 39 HOMOLOG-RELATED"/>
    <property type="match status" value="1"/>
</dbReference>
<evidence type="ECO:0000313" key="4">
    <source>
        <dbReference type="Proteomes" id="UP000322873"/>
    </source>
</evidence>
<name>A0A5M9JMR3_MONFR</name>
<sequence>MTPPDAPHQYGALAEPSAIRILQGSLSPDSQRLCGHFAPVSLDADPAVRMACLALSYCWGVAGGGDEVWFDGHRCLRVKRSAGCVLRVIAASRRAADSETLFVWIDAVCIDQGDDVEKARQVRRMSRIYSSAMWVCAWIGDASLDSGLAVDFVARLRVLMDTLVSQKREINCLSVTSTLGFEEASLGWKALANLLDRPWFSRMWVVQEVALGHGAQLLCGQRVLSWRVLGLVVRLMVTMGLAKLLSRHDGSYPRCMAQAPVVYDLKMSRENGRSLTLEHSLFLCITFLATDPRDKIYALFGLATDIEELGINVDYNASVKEVYTDTTIKILNQGTSLSLLNAAGAGRYRHGQPITNDNELPSWVPNLAQLHDLDIIAVPASLASYKTPEASHPTKPQIQTISPRPDSPSLQIRGRCISRLSAIYPLNPDARPIPAHNHAETQVQCRGELAWLHETMASASRLEPYPSGVPWRHAYARTLIINKVAPVLPAAQTPREAPYWESLDAFLDAKRWVVRADVDEVRRREAAGEELGFDGGEEGLERARKFAAGVADFRGRLFETGDGFLGNGHGGVEVGDEVCLFYGGQTPFVVREVAKNEGGAEGESSGSQYVLVGECYVDGWMDGW</sequence>
<organism evidence="3 4">
    <name type="scientific">Monilinia fructicola</name>
    <name type="common">Brown rot fungus</name>
    <name type="synonym">Ciboria fructicola</name>
    <dbReference type="NCBI Taxonomy" id="38448"/>
    <lineage>
        <taxon>Eukaryota</taxon>
        <taxon>Fungi</taxon>
        <taxon>Dikarya</taxon>
        <taxon>Ascomycota</taxon>
        <taxon>Pezizomycotina</taxon>
        <taxon>Leotiomycetes</taxon>
        <taxon>Helotiales</taxon>
        <taxon>Sclerotiniaceae</taxon>
        <taxon>Monilinia</taxon>
    </lineage>
</organism>
<dbReference type="PANTHER" id="PTHR24148:SF64">
    <property type="entry name" value="HETEROKARYON INCOMPATIBILITY DOMAIN-CONTAINING PROTEIN"/>
    <property type="match status" value="1"/>
</dbReference>
<dbReference type="Pfam" id="PF06985">
    <property type="entry name" value="HET"/>
    <property type="match status" value="1"/>
</dbReference>
<dbReference type="VEuPathDB" id="FungiDB:MFRU_005g01790"/>
<accession>A0A5M9JMR3</accession>
<reference evidence="3 4" key="1">
    <citation type="submission" date="2019-06" db="EMBL/GenBank/DDBJ databases">
        <title>Genome Sequence of the Brown Rot Fungal Pathogen Monilinia fructicola.</title>
        <authorList>
            <person name="De Miccolis Angelini R.M."/>
            <person name="Landi L."/>
            <person name="Abate D."/>
            <person name="Pollastro S."/>
            <person name="Romanazzi G."/>
            <person name="Faretra F."/>
        </authorList>
    </citation>
    <scope>NUCLEOTIDE SEQUENCE [LARGE SCALE GENOMIC DNA]</scope>
    <source>
        <strain evidence="3 4">Mfrc123</strain>
    </source>
</reference>
<dbReference type="InterPro" id="IPR052895">
    <property type="entry name" value="HetReg/Transcr_Mod"/>
</dbReference>
<dbReference type="EMBL" id="VICG01000007">
    <property type="protein sequence ID" value="KAA8570017.1"/>
    <property type="molecule type" value="Genomic_DNA"/>
</dbReference>
<evidence type="ECO:0000259" key="2">
    <source>
        <dbReference type="Pfam" id="PF06985"/>
    </source>
</evidence>
<dbReference type="Pfam" id="PF26639">
    <property type="entry name" value="Het-6_barrel"/>
    <property type="match status" value="1"/>
</dbReference>
<protein>
    <recommendedName>
        <fullName evidence="2">Heterokaryon incompatibility domain-containing protein</fullName>
    </recommendedName>
</protein>
<evidence type="ECO:0000313" key="3">
    <source>
        <dbReference type="EMBL" id="KAA8570017.1"/>
    </source>
</evidence>
<feature type="region of interest" description="Disordered" evidence="1">
    <location>
        <begin position="387"/>
        <end position="408"/>
    </location>
</feature>
<evidence type="ECO:0000256" key="1">
    <source>
        <dbReference type="SAM" id="MobiDB-lite"/>
    </source>
</evidence>
<comment type="caution">
    <text evidence="3">The sequence shown here is derived from an EMBL/GenBank/DDBJ whole genome shotgun (WGS) entry which is preliminary data.</text>
</comment>
<keyword evidence="4" id="KW-1185">Reference proteome</keyword>
<proteinExistence type="predicted"/>
<gene>
    <name evidence="3" type="ORF">EYC84_002355</name>
</gene>